<accession>A0ABZ0PRU3</accession>
<dbReference type="RefSeq" id="WP_318642587.1">
    <property type="nucleotide sequence ID" value="NZ_CP137892.1"/>
</dbReference>
<protein>
    <submittedName>
        <fullName evidence="2">Uncharacterized protein</fullName>
    </submittedName>
</protein>
<evidence type="ECO:0000313" key="3">
    <source>
        <dbReference type="Proteomes" id="UP001305928"/>
    </source>
</evidence>
<organism evidence="2 3">
    <name type="scientific">Pseudomonas benzenivorans</name>
    <dbReference type="NCBI Taxonomy" id="556533"/>
    <lineage>
        <taxon>Bacteria</taxon>
        <taxon>Pseudomonadati</taxon>
        <taxon>Pseudomonadota</taxon>
        <taxon>Gammaproteobacteria</taxon>
        <taxon>Pseudomonadales</taxon>
        <taxon>Pseudomonadaceae</taxon>
        <taxon>Pseudomonas</taxon>
    </lineage>
</organism>
<evidence type="ECO:0000313" key="2">
    <source>
        <dbReference type="EMBL" id="WPC03882.1"/>
    </source>
</evidence>
<feature type="chain" id="PRO_5046763197" evidence="1">
    <location>
        <begin position="21"/>
        <end position="48"/>
    </location>
</feature>
<gene>
    <name evidence="2" type="ORF">SBP02_13960</name>
</gene>
<dbReference type="Proteomes" id="UP001305928">
    <property type="component" value="Chromosome"/>
</dbReference>
<evidence type="ECO:0000256" key="1">
    <source>
        <dbReference type="SAM" id="SignalP"/>
    </source>
</evidence>
<keyword evidence="1" id="KW-0732">Signal</keyword>
<sequence>MRRVFFACLSVALLAGAIYSCEFQARMSAAKLQPVYPIASFGDVFRNF</sequence>
<keyword evidence="3" id="KW-1185">Reference proteome</keyword>
<reference evidence="2 3" key="1">
    <citation type="submission" date="2023-11" db="EMBL/GenBank/DDBJ databases">
        <title>Complete genome of Pseudomonas benzenivorans BA3361.</title>
        <authorList>
            <person name="Shin S.Y."/>
            <person name="Song J."/>
            <person name="Kang H."/>
        </authorList>
    </citation>
    <scope>NUCLEOTIDE SEQUENCE [LARGE SCALE GENOMIC DNA]</scope>
    <source>
        <strain evidence="2 3">HNIBRBA3361</strain>
    </source>
</reference>
<proteinExistence type="predicted"/>
<dbReference type="EMBL" id="CP137892">
    <property type="protein sequence ID" value="WPC03882.1"/>
    <property type="molecule type" value="Genomic_DNA"/>
</dbReference>
<feature type="signal peptide" evidence="1">
    <location>
        <begin position="1"/>
        <end position="20"/>
    </location>
</feature>
<dbReference type="PROSITE" id="PS51257">
    <property type="entry name" value="PROKAR_LIPOPROTEIN"/>
    <property type="match status" value="1"/>
</dbReference>
<name>A0ABZ0PRU3_9PSED</name>